<dbReference type="EMBL" id="CP092875">
    <property type="protein sequence ID" value="UYV75759.1"/>
    <property type="molecule type" value="Genomic_DNA"/>
</dbReference>
<reference evidence="2 3" key="1">
    <citation type="submission" date="2022-01" db="EMBL/GenBank/DDBJ databases">
        <title>A chromosomal length assembly of Cordylochernes scorpioides.</title>
        <authorList>
            <person name="Zeh D."/>
            <person name="Zeh J."/>
        </authorList>
    </citation>
    <scope>NUCLEOTIDE SEQUENCE [LARGE SCALE GENOMIC DNA]</scope>
    <source>
        <strain evidence="2">IN4F17</strain>
        <tissue evidence="2">Whole Body</tissue>
    </source>
</reference>
<gene>
    <name evidence="2" type="ORF">LAZ67_13001239</name>
</gene>
<keyword evidence="3" id="KW-1185">Reference proteome</keyword>
<evidence type="ECO:0000256" key="1">
    <source>
        <dbReference type="SAM" id="MobiDB-lite"/>
    </source>
</evidence>
<proteinExistence type="predicted"/>
<evidence type="ECO:0000313" key="3">
    <source>
        <dbReference type="Proteomes" id="UP001235939"/>
    </source>
</evidence>
<organism evidence="2 3">
    <name type="scientific">Cordylochernes scorpioides</name>
    <dbReference type="NCBI Taxonomy" id="51811"/>
    <lineage>
        <taxon>Eukaryota</taxon>
        <taxon>Metazoa</taxon>
        <taxon>Ecdysozoa</taxon>
        <taxon>Arthropoda</taxon>
        <taxon>Chelicerata</taxon>
        <taxon>Arachnida</taxon>
        <taxon>Pseudoscorpiones</taxon>
        <taxon>Cheliferoidea</taxon>
        <taxon>Chernetidae</taxon>
        <taxon>Cordylochernes</taxon>
    </lineage>
</organism>
<sequence>MDPVPEQIRRFDVSSKVIWRLFSTFPFIILRREVSESTTFGDLNISDECADVVVSRSHGNDPWRGKNSSSSHGEIEEGKDKKRGRQCTRYLYRDNWWRSWNIPSTPKPLEEAEDYKD</sequence>
<name>A0ABY6L4G9_9ARAC</name>
<feature type="region of interest" description="Disordered" evidence="1">
    <location>
        <begin position="57"/>
        <end position="83"/>
    </location>
</feature>
<evidence type="ECO:0000313" key="2">
    <source>
        <dbReference type="EMBL" id="UYV75759.1"/>
    </source>
</evidence>
<dbReference type="Proteomes" id="UP001235939">
    <property type="component" value="Chromosome 13"/>
</dbReference>
<accession>A0ABY6L4G9</accession>
<protein>
    <submittedName>
        <fullName evidence="2">Uncharacterized protein</fullName>
    </submittedName>
</protein>